<dbReference type="AlphaFoldDB" id="A0A0G0JUQ1"/>
<protein>
    <recommendedName>
        <fullName evidence="3">DUF4440 domain-containing protein</fullName>
    </recommendedName>
</protein>
<name>A0A0G0JUQ1_9BACT</name>
<proteinExistence type="predicted"/>
<comment type="caution">
    <text evidence="1">The sequence shown here is derived from an EMBL/GenBank/DDBJ whole genome shotgun (WGS) entry which is preliminary data.</text>
</comment>
<gene>
    <name evidence="1" type="ORF">US58_C0014G0011</name>
</gene>
<evidence type="ECO:0000313" key="1">
    <source>
        <dbReference type="EMBL" id="KKQ40649.1"/>
    </source>
</evidence>
<organism evidence="1 2">
    <name type="scientific">Candidatus Magasanikbacteria bacterium GW2011_GWA2_37_8</name>
    <dbReference type="NCBI Taxonomy" id="1619036"/>
    <lineage>
        <taxon>Bacteria</taxon>
        <taxon>Candidatus Magasanikiibacteriota</taxon>
    </lineage>
</organism>
<dbReference type="EMBL" id="LBTN01000014">
    <property type="protein sequence ID" value="KKQ40649.1"/>
    <property type="molecule type" value="Genomic_DNA"/>
</dbReference>
<evidence type="ECO:0000313" key="2">
    <source>
        <dbReference type="Proteomes" id="UP000034333"/>
    </source>
</evidence>
<reference evidence="1 2" key="1">
    <citation type="journal article" date="2015" name="Nature">
        <title>rRNA introns, odd ribosomes, and small enigmatic genomes across a large radiation of phyla.</title>
        <authorList>
            <person name="Brown C.T."/>
            <person name="Hug L.A."/>
            <person name="Thomas B.C."/>
            <person name="Sharon I."/>
            <person name="Castelle C.J."/>
            <person name="Singh A."/>
            <person name="Wilkins M.J."/>
            <person name="Williams K.H."/>
            <person name="Banfield J.F."/>
        </authorList>
    </citation>
    <scope>NUCLEOTIDE SEQUENCE [LARGE SCALE GENOMIC DNA]</scope>
</reference>
<accession>A0A0G0JUQ1</accession>
<dbReference type="Proteomes" id="UP000034333">
    <property type="component" value="Unassembled WGS sequence"/>
</dbReference>
<evidence type="ECO:0008006" key="3">
    <source>
        <dbReference type="Google" id="ProtNLM"/>
    </source>
</evidence>
<dbReference type="STRING" id="1619036.US58_C0014G0011"/>
<sequence>MKSGFLTIKENNLLEKMIENIQVIKLEKVDVAVATYSYFDVIGGEKFGHIIKFVKNSQGVWLIESL</sequence>